<dbReference type="GO" id="GO:0000287">
    <property type="term" value="F:magnesium ion binding"/>
    <property type="evidence" value="ECO:0007669"/>
    <property type="project" value="TreeGrafter"/>
</dbReference>
<reference evidence="2 3" key="1">
    <citation type="submission" date="2018-08" db="EMBL/GenBank/DDBJ databases">
        <title>Sequencing the genomes of 1000 actinobacteria strains.</title>
        <authorList>
            <person name="Klenk H.-P."/>
        </authorList>
    </citation>
    <scope>NUCLEOTIDE SEQUENCE [LARGE SCALE GENOMIC DNA]</scope>
    <source>
        <strain evidence="2 3">DSM 22891</strain>
    </source>
</reference>
<name>A0A3D9V3N7_THECX</name>
<dbReference type="PANTHER" id="PTHR10000:SF8">
    <property type="entry name" value="HAD SUPERFAMILY HYDROLASE-LIKE, TYPE 3"/>
    <property type="match status" value="1"/>
</dbReference>
<dbReference type="EMBL" id="QTUC01000001">
    <property type="protein sequence ID" value="REF36422.1"/>
    <property type="molecule type" value="Genomic_DNA"/>
</dbReference>
<dbReference type="GO" id="GO:0005829">
    <property type="term" value="C:cytosol"/>
    <property type="evidence" value="ECO:0007669"/>
    <property type="project" value="TreeGrafter"/>
</dbReference>
<dbReference type="Pfam" id="PF08282">
    <property type="entry name" value="Hydrolase_3"/>
    <property type="match status" value="1"/>
</dbReference>
<dbReference type="Proteomes" id="UP000256485">
    <property type="component" value="Unassembled WGS sequence"/>
</dbReference>
<protein>
    <recommendedName>
        <fullName evidence="4">Cof subfamily protein (Haloacid dehalogenase superfamily)/HAD superfamily hydrolase (TIGR01484 family)</fullName>
    </recommendedName>
</protein>
<comment type="caution">
    <text evidence="2">The sequence shown here is derived from an EMBL/GenBank/DDBJ whole genome shotgun (WGS) entry which is preliminary data.</text>
</comment>
<dbReference type="InterPro" id="IPR006379">
    <property type="entry name" value="HAD-SF_hydro_IIB"/>
</dbReference>
<proteinExistence type="predicted"/>
<dbReference type="Gene3D" id="3.30.1240.10">
    <property type="match status" value="1"/>
</dbReference>
<dbReference type="Gene3D" id="3.40.50.1000">
    <property type="entry name" value="HAD superfamily/HAD-like"/>
    <property type="match status" value="1"/>
</dbReference>
<evidence type="ECO:0000256" key="1">
    <source>
        <dbReference type="SAM" id="MobiDB-lite"/>
    </source>
</evidence>
<dbReference type="SUPFAM" id="SSF56784">
    <property type="entry name" value="HAD-like"/>
    <property type="match status" value="1"/>
</dbReference>
<evidence type="ECO:0008006" key="4">
    <source>
        <dbReference type="Google" id="ProtNLM"/>
    </source>
</evidence>
<dbReference type="NCBIfam" id="TIGR01484">
    <property type="entry name" value="HAD-SF-IIB"/>
    <property type="match status" value="1"/>
</dbReference>
<evidence type="ECO:0000313" key="2">
    <source>
        <dbReference type="EMBL" id="REF36422.1"/>
    </source>
</evidence>
<dbReference type="AlphaFoldDB" id="A0A3D9V3N7"/>
<dbReference type="GO" id="GO:0016791">
    <property type="term" value="F:phosphatase activity"/>
    <property type="evidence" value="ECO:0007669"/>
    <property type="project" value="TreeGrafter"/>
</dbReference>
<feature type="compositionally biased region" description="Basic and acidic residues" evidence="1">
    <location>
        <begin position="7"/>
        <end position="16"/>
    </location>
</feature>
<keyword evidence="3" id="KW-1185">Reference proteome</keyword>
<organism evidence="2 3">
    <name type="scientific">Thermasporomyces composti</name>
    <dbReference type="NCBI Taxonomy" id="696763"/>
    <lineage>
        <taxon>Bacteria</taxon>
        <taxon>Bacillati</taxon>
        <taxon>Actinomycetota</taxon>
        <taxon>Actinomycetes</taxon>
        <taxon>Propionibacteriales</taxon>
        <taxon>Nocardioidaceae</taxon>
        <taxon>Thermasporomyces</taxon>
    </lineage>
</organism>
<accession>A0A3D9V3N7</accession>
<dbReference type="RefSeq" id="WP_245941023.1">
    <property type="nucleotide sequence ID" value="NZ_QTUC01000001.1"/>
</dbReference>
<gene>
    <name evidence="2" type="ORF">DFJ64_1830</name>
</gene>
<dbReference type="PANTHER" id="PTHR10000">
    <property type="entry name" value="PHOSPHOSERINE PHOSPHATASE"/>
    <property type="match status" value="1"/>
</dbReference>
<dbReference type="InterPro" id="IPR036412">
    <property type="entry name" value="HAD-like_sf"/>
</dbReference>
<feature type="region of interest" description="Disordered" evidence="1">
    <location>
        <begin position="1"/>
        <end position="58"/>
    </location>
</feature>
<sequence>MSPGPDAESHAERASAAERAGTAAPAGGPTRTPRLARTTGAAGTARQARSSYDGVARTSPRVPRLVVSDLDGTLLRSDGTVSERTRRALAHVERCGSTVIFATGRPPRWMRSIADQTDHRGVAVCSNGAVVYDLHRERELRRRPIAPEVGLRLVEALRTAVPGVAFGVEFGDRFGHEPTYRVAEERRHEVFVGELTELLNTPPVKLLARHEEYHPDMLLAKARAVVGDLAEVTHASKVGLLEISARGVSKATTLAAWCRENGIAASEVVAFGDMPNDLAMLGWAGTSYAVAGAHPDVLAAVSRRCPSNDEDGVAQVLESLFGLPD</sequence>
<feature type="compositionally biased region" description="Low complexity" evidence="1">
    <location>
        <begin position="17"/>
        <end position="49"/>
    </location>
</feature>
<dbReference type="InterPro" id="IPR023214">
    <property type="entry name" value="HAD_sf"/>
</dbReference>
<evidence type="ECO:0000313" key="3">
    <source>
        <dbReference type="Proteomes" id="UP000256485"/>
    </source>
</evidence>